<keyword evidence="1" id="KW-0646">Protease inhibitor</keyword>
<feature type="chain" id="PRO_5035684562" description="Antistasin-like domain-containing protein" evidence="3">
    <location>
        <begin position="19"/>
        <end position="97"/>
    </location>
</feature>
<evidence type="ECO:0000256" key="2">
    <source>
        <dbReference type="ARBA" id="ARBA00022900"/>
    </source>
</evidence>
<evidence type="ECO:0000313" key="6">
    <source>
        <dbReference type="EMBL" id="CAF1196431.1"/>
    </source>
</evidence>
<evidence type="ECO:0000313" key="7">
    <source>
        <dbReference type="EMBL" id="CAF1197637.1"/>
    </source>
</evidence>
<protein>
    <recommendedName>
        <fullName evidence="4">Antistasin-like domain-containing protein</fullName>
    </recommendedName>
</protein>
<evidence type="ECO:0000313" key="8">
    <source>
        <dbReference type="Proteomes" id="UP000663854"/>
    </source>
</evidence>
<evidence type="ECO:0000256" key="3">
    <source>
        <dbReference type="SAM" id="SignalP"/>
    </source>
</evidence>
<dbReference type="Proteomes" id="UP000663870">
    <property type="component" value="Unassembled WGS sequence"/>
</dbReference>
<accession>A0A814JXT6</accession>
<keyword evidence="2" id="KW-0722">Serine protease inhibitor</keyword>
<dbReference type="AlphaFoldDB" id="A0A814JXT6"/>
<evidence type="ECO:0000313" key="9">
    <source>
        <dbReference type="Proteomes" id="UP000663870"/>
    </source>
</evidence>
<proteinExistence type="predicted"/>
<keyword evidence="9" id="KW-1185">Reference proteome</keyword>
<sequence>MNCLIVFLLCLITPLSISISIRRPPCGSVCDIYCQFGNVADANGCPVCTCKKTPCENNQDSLVGYFCGRGPDRRECPQTHYCHIAPNDAYAVCCPRR</sequence>
<name>A0A814JXT6_9BILA</name>
<dbReference type="Gene3D" id="2.10.22.10">
    <property type="entry name" value="Antistasin, domain 1"/>
    <property type="match status" value="1"/>
</dbReference>
<feature type="domain" description="Antistasin-like" evidence="4">
    <location>
        <begin position="26"/>
        <end position="50"/>
    </location>
</feature>
<organism evidence="5 8">
    <name type="scientific">Rotaria sordida</name>
    <dbReference type="NCBI Taxonomy" id="392033"/>
    <lineage>
        <taxon>Eukaryota</taxon>
        <taxon>Metazoa</taxon>
        <taxon>Spiralia</taxon>
        <taxon>Gnathifera</taxon>
        <taxon>Rotifera</taxon>
        <taxon>Eurotatoria</taxon>
        <taxon>Bdelloidea</taxon>
        <taxon>Philodinida</taxon>
        <taxon>Philodinidae</taxon>
        <taxon>Rotaria</taxon>
    </lineage>
</organism>
<dbReference type="EMBL" id="CAJNOH010000447">
    <property type="protein sequence ID" value="CAF1043416.1"/>
    <property type="molecule type" value="Genomic_DNA"/>
</dbReference>
<dbReference type="Proteomes" id="UP000663854">
    <property type="component" value="Unassembled WGS sequence"/>
</dbReference>
<dbReference type="SUPFAM" id="SSF57262">
    <property type="entry name" value="Leech antihemostatic proteins"/>
    <property type="match status" value="1"/>
</dbReference>
<evidence type="ECO:0000313" key="5">
    <source>
        <dbReference type="EMBL" id="CAF1043416.1"/>
    </source>
</evidence>
<gene>
    <name evidence="6" type="ORF">JXQ802_LOCUS24172</name>
    <name evidence="7" type="ORF">JXQ802_LOCUS24234</name>
    <name evidence="5" type="ORF">PYM288_LOCUS16763</name>
</gene>
<evidence type="ECO:0000256" key="1">
    <source>
        <dbReference type="ARBA" id="ARBA00022690"/>
    </source>
</evidence>
<dbReference type="InterPro" id="IPR011061">
    <property type="entry name" value="Hirudin/antistatin"/>
</dbReference>
<dbReference type="InterPro" id="IPR004094">
    <property type="entry name" value="Antistasin-like"/>
</dbReference>
<comment type="caution">
    <text evidence="5">The sequence shown here is derived from an EMBL/GenBank/DDBJ whole genome shotgun (WGS) entry which is preliminary data.</text>
</comment>
<dbReference type="EMBL" id="CAJNOL010000777">
    <property type="protein sequence ID" value="CAF1196431.1"/>
    <property type="molecule type" value="Genomic_DNA"/>
</dbReference>
<keyword evidence="3" id="KW-0732">Signal</keyword>
<dbReference type="Pfam" id="PF02822">
    <property type="entry name" value="Antistasin"/>
    <property type="match status" value="1"/>
</dbReference>
<feature type="signal peptide" evidence="3">
    <location>
        <begin position="1"/>
        <end position="18"/>
    </location>
</feature>
<reference evidence="5" key="1">
    <citation type="submission" date="2021-02" db="EMBL/GenBank/DDBJ databases">
        <authorList>
            <person name="Nowell W R."/>
        </authorList>
    </citation>
    <scope>NUCLEOTIDE SEQUENCE</scope>
</reference>
<dbReference type="EMBL" id="CAJNOL010000781">
    <property type="protein sequence ID" value="CAF1197637.1"/>
    <property type="molecule type" value="Genomic_DNA"/>
</dbReference>
<dbReference type="GO" id="GO:0004867">
    <property type="term" value="F:serine-type endopeptidase inhibitor activity"/>
    <property type="evidence" value="ECO:0007669"/>
    <property type="project" value="UniProtKB-KW"/>
</dbReference>
<evidence type="ECO:0000259" key="4">
    <source>
        <dbReference type="Pfam" id="PF02822"/>
    </source>
</evidence>